<organism evidence="2 3">
    <name type="scientific">Cohnella luojiensis</name>
    <dbReference type="NCBI Taxonomy" id="652876"/>
    <lineage>
        <taxon>Bacteria</taxon>
        <taxon>Bacillati</taxon>
        <taxon>Bacillota</taxon>
        <taxon>Bacilli</taxon>
        <taxon>Bacillales</taxon>
        <taxon>Paenibacillaceae</taxon>
        <taxon>Cohnella</taxon>
    </lineage>
</organism>
<dbReference type="EMBL" id="SOMN01000014">
    <property type="protein sequence ID" value="TFE26337.1"/>
    <property type="molecule type" value="Genomic_DNA"/>
</dbReference>
<dbReference type="Proteomes" id="UP000297900">
    <property type="component" value="Unassembled WGS sequence"/>
</dbReference>
<dbReference type="AlphaFoldDB" id="A0A4Y8LYN5"/>
<evidence type="ECO:0000256" key="1">
    <source>
        <dbReference type="SAM" id="Phobius"/>
    </source>
</evidence>
<reference evidence="2 3" key="1">
    <citation type="submission" date="2019-03" db="EMBL/GenBank/DDBJ databases">
        <title>Cohnella endophytica sp. nov., a novel endophytic bacterium isolated from bark of Sonneratia apetala.</title>
        <authorList>
            <person name="Tuo L."/>
        </authorList>
    </citation>
    <scope>NUCLEOTIDE SEQUENCE [LARGE SCALE GENOMIC DNA]</scope>
    <source>
        <strain evidence="2 3">CCTCC AB 208254</strain>
    </source>
</reference>
<feature type="transmembrane region" description="Helical" evidence="1">
    <location>
        <begin position="6"/>
        <end position="24"/>
    </location>
</feature>
<comment type="caution">
    <text evidence="2">The sequence shown here is derived from an EMBL/GenBank/DDBJ whole genome shotgun (WGS) entry which is preliminary data.</text>
</comment>
<protein>
    <recommendedName>
        <fullName evidence="4">Holin-like toxin</fullName>
    </recommendedName>
</protein>
<evidence type="ECO:0000313" key="2">
    <source>
        <dbReference type="EMBL" id="TFE26337.1"/>
    </source>
</evidence>
<dbReference type="Pfam" id="PF16935">
    <property type="entry name" value="Hol_Tox"/>
    <property type="match status" value="1"/>
</dbReference>
<sequence length="28" mass="3326">MDVFQTLSIMFAFGLFILTLLTYIDKRK</sequence>
<gene>
    <name evidence="2" type="ORF">E2980_11595</name>
</gene>
<keyword evidence="1" id="KW-1133">Transmembrane helix</keyword>
<evidence type="ECO:0000313" key="3">
    <source>
        <dbReference type="Proteomes" id="UP000297900"/>
    </source>
</evidence>
<keyword evidence="1" id="KW-0472">Membrane</keyword>
<proteinExistence type="predicted"/>
<name>A0A4Y8LYN5_9BACL</name>
<evidence type="ECO:0008006" key="4">
    <source>
        <dbReference type="Google" id="ProtNLM"/>
    </source>
</evidence>
<dbReference type="RefSeq" id="WP_135152432.1">
    <property type="nucleotide sequence ID" value="NZ_SOMN01000014.1"/>
</dbReference>
<keyword evidence="3" id="KW-1185">Reference proteome</keyword>
<keyword evidence="1" id="KW-0812">Transmembrane</keyword>
<dbReference type="InterPro" id="IPR031616">
    <property type="entry name" value="BsrE-like"/>
</dbReference>
<accession>A0A4Y8LYN5</accession>